<sequence length="69" mass="7560">MVRGAEMSRRLKPGDRVRVSFASTLVEGMVIRADGVTKASVTVAVEIDDTDEPIMIRYEPEQVEVIPAA</sequence>
<organism evidence="1 2">
    <name type="scientific">Fodinicola feengrottensis</name>
    <dbReference type="NCBI Taxonomy" id="435914"/>
    <lineage>
        <taxon>Bacteria</taxon>
        <taxon>Bacillati</taxon>
        <taxon>Actinomycetota</taxon>
        <taxon>Actinomycetes</taxon>
        <taxon>Mycobacteriales</taxon>
        <taxon>Fodinicola</taxon>
    </lineage>
</organism>
<evidence type="ECO:0000313" key="2">
    <source>
        <dbReference type="Proteomes" id="UP001500618"/>
    </source>
</evidence>
<keyword evidence="2" id="KW-1185">Reference proteome</keyword>
<accession>A0ABP4VA84</accession>
<gene>
    <name evidence="1" type="ORF">GCM10009765_81400</name>
</gene>
<dbReference type="Proteomes" id="UP001500618">
    <property type="component" value="Unassembled WGS sequence"/>
</dbReference>
<comment type="caution">
    <text evidence="1">The sequence shown here is derived from an EMBL/GenBank/DDBJ whole genome shotgun (WGS) entry which is preliminary data.</text>
</comment>
<protein>
    <submittedName>
        <fullName evidence="1">Uncharacterized protein</fullName>
    </submittedName>
</protein>
<evidence type="ECO:0000313" key="1">
    <source>
        <dbReference type="EMBL" id="GAA1720869.1"/>
    </source>
</evidence>
<name>A0ABP4VA84_9ACTN</name>
<proteinExistence type="predicted"/>
<dbReference type="EMBL" id="BAAANY010000045">
    <property type="protein sequence ID" value="GAA1720869.1"/>
    <property type="molecule type" value="Genomic_DNA"/>
</dbReference>
<reference evidence="2" key="1">
    <citation type="journal article" date="2019" name="Int. J. Syst. Evol. Microbiol.">
        <title>The Global Catalogue of Microorganisms (GCM) 10K type strain sequencing project: providing services to taxonomists for standard genome sequencing and annotation.</title>
        <authorList>
            <consortium name="The Broad Institute Genomics Platform"/>
            <consortium name="The Broad Institute Genome Sequencing Center for Infectious Disease"/>
            <person name="Wu L."/>
            <person name="Ma J."/>
        </authorList>
    </citation>
    <scope>NUCLEOTIDE SEQUENCE [LARGE SCALE GENOMIC DNA]</scope>
    <source>
        <strain evidence="2">JCM 14718</strain>
    </source>
</reference>